<evidence type="ECO:0000313" key="2">
    <source>
        <dbReference type="Proteomes" id="UP000474228"/>
    </source>
</evidence>
<comment type="caution">
    <text evidence="1">The sequence shown here is derived from an EMBL/GenBank/DDBJ whole genome shotgun (WGS) entry which is preliminary data.</text>
</comment>
<proteinExistence type="predicted"/>
<organism evidence="1 2">
    <name type="scientific">Streptococcus pneumoniae</name>
    <dbReference type="NCBI Taxonomy" id="1313"/>
    <lineage>
        <taxon>Bacteria</taxon>
        <taxon>Bacillati</taxon>
        <taxon>Bacillota</taxon>
        <taxon>Bacilli</taxon>
        <taxon>Lactobacillales</taxon>
        <taxon>Streptococcaceae</taxon>
        <taxon>Streptococcus</taxon>
    </lineage>
</organism>
<evidence type="ECO:0000313" key="1">
    <source>
        <dbReference type="EMBL" id="MTV64562.1"/>
    </source>
</evidence>
<accession>A0A6G2D7M7</accession>
<reference evidence="1 2" key="1">
    <citation type="submission" date="2019-11" db="EMBL/GenBank/DDBJ databases">
        <title>Growth characteristics of pneumococcus vary with the chemical composition of the capsule and with environmental conditions.</title>
        <authorList>
            <person name="Tothpal A."/>
            <person name="Desobry K."/>
            <person name="Joshi S."/>
            <person name="Wyllie A.L."/>
            <person name="Weinberger D.M."/>
        </authorList>
    </citation>
    <scope>NUCLEOTIDE SEQUENCE [LARGE SCALE GENOMIC DNA]</scope>
    <source>
        <strain evidence="2">pnumococcus22F</strain>
    </source>
</reference>
<gene>
    <name evidence="1" type="ORF">GM539_14605</name>
</gene>
<sequence>MNIRGYVATLLNALPGGTRQTVQAAFDAVLGEASGATAGTYGSATKIPVITVDSRGRIVSISEV</sequence>
<feature type="non-terminal residue" evidence="1">
    <location>
        <position position="64"/>
    </location>
</feature>
<dbReference type="AlphaFoldDB" id="A0A6G2D7M7"/>
<dbReference type="Proteomes" id="UP000474228">
    <property type="component" value="Unassembled WGS sequence"/>
</dbReference>
<protein>
    <submittedName>
        <fullName evidence="1">Uncharacterized protein</fullName>
    </submittedName>
</protein>
<name>A0A6G2D7M7_STREE</name>
<dbReference type="EMBL" id="WNHJ01000980">
    <property type="protein sequence ID" value="MTV64562.1"/>
    <property type="molecule type" value="Genomic_DNA"/>
</dbReference>
<dbReference type="RefSeq" id="WP_230677579.1">
    <property type="nucleotide sequence ID" value="NZ_WNHJ01000980.1"/>
</dbReference>